<dbReference type="GO" id="GO:0010181">
    <property type="term" value="F:FMN binding"/>
    <property type="evidence" value="ECO:0007669"/>
    <property type="project" value="InterPro"/>
</dbReference>
<dbReference type="InterPro" id="IPR029039">
    <property type="entry name" value="Flavoprotein-like_sf"/>
</dbReference>
<protein>
    <submittedName>
        <fullName evidence="2 3">Flavodoxin</fullName>
    </submittedName>
</protein>
<dbReference type="InterPro" id="IPR054633">
    <property type="entry name" value="BilS"/>
</dbReference>
<proteinExistence type="predicted"/>
<dbReference type="Proteomes" id="UP001211987">
    <property type="component" value="Unassembled WGS sequence"/>
</dbReference>
<dbReference type="GO" id="GO:0070819">
    <property type="term" value="F:menaquinone-dependent protoporphyrinogen oxidase activity"/>
    <property type="evidence" value="ECO:0007669"/>
    <property type="project" value="TreeGrafter"/>
</dbReference>
<dbReference type="GO" id="GO:0016651">
    <property type="term" value="F:oxidoreductase activity, acting on NAD(P)H"/>
    <property type="evidence" value="ECO:0007669"/>
    <property type="project" value="UniProtKB-ARBA"/>
</dbReference>
<dbReference type="PROSITE" id="PS50902">
    <property type="entry name" value="FLAVODOXIN_LIKE"/>
    <property type="match status" value="1"/>
</dbReference>
<gene>
    <name evidence="3" type="ORF">DXB93_15920</name>
    <name evidence="2" type="ORF">PM738_10995</name>
</gene>
<dbReference type="Gene3D" id="3.40.50.360">
    <property type="match status" value="1"/>
</dbReference>
<dbReference type="GO" id="GO:0009055">
    <property type="term" value="F:electron transfer activity"/>
    <property type="evidence" value="ECO:0007669"/>
    <property type="project" value="InterPro"/>
</dbReference>
<dbReference type="AlphaFoldDB" id="A0A3E3AI08"/>
<dbReference type="GeneID" id="64197262"/>
<dbReference type="RefSeq" id="WP_003535225.1">
    <property type="nucleotide sequence ID" value="NZ_CAACVM010000004.1"/>
</dbReference>
<dbReference type="Proteomes" id="UP000261032">
    <property type="component" value="Unassembled WGS sequence"/>
</dbReference>
<dbReference type="EMBL" id="QUSL01000035">
    <property type="protein sequence ID" value="RGD79517.1"/>
    <property type="molecule type" value="Genomic_DNA"/>
</dbReference>
<comment type="caution">
    <text evidence="3">The sequence shown here is derived from an EMBL/GenBank/DDBJ whole genome shotgun (WGS) entry which is preliminary data.</text>
</comment>
<dbReference type="PANTHER" id="PTHR38030:SF2">
    <property type="entry name" value="PROTOPORPHYRINOGEN IX DEHYDROGENASE [QUINONE]"/>
    <property type="match status" value="1"/>
</dbReference>
<name>A0A3E3AI08_9FIRM</name>
<feature type="domain" description="Flavodoxin-like" evidence="1">
    <location>
        <begin position="3"/>
        <end position="165"/>
    </location>
</feature>
<dbReference type="NCBIfam" id="NF045594">
    <property type="entry name" value="flavodox_BilS"/>
    <property type="match status" value="1"/>
</dbReference>
<reference evidence="2" key="2">
    <citation type="submission" date="2023-01" db="EMBL/GenBank/DDBJ databases">
        <title>Human gut microbiome strain richness.</title>
        <authorList>
            <person name="Chen-Liaw A."/>
        </authorList>
    </citation>
    <scope>NUCLEOTIDE SEQUENCE</scope>
    <source>
        <strain evidence="2">1001217st2_G6_1001217B_191108</strain>
    </source>
</reference>
<dbReference type="InterPro" id="IPR001226">
    <property type="entry name" value="Flavodoxin_CS"/>
</dbReference>
<dbReference type="PANTHER" id="PTHR38030">
    <property type="entry name" value="PROTOPORPHYRINOGEN IX DEHYDROGENASE [MENAQUINONE]"/>
    <property type="match status" value="1"/>
</dbReference>
<evidence type="ECO:0000313" key="4">
    <source>
        <dbReference type="Proteomes" id="UP000261032"/>
    </source>
</evidence>
<dbReference type="InterPro" id="IPR052200">
    <property type="entry name" value="Protoporphyrinogen_IX_DH"/>
</dbReference>
<accession>A0A3E3AI08</accession>
<sequence>MKIAIVFDSHTGNTKKVANVIKEACINEEVVYFGEPQTFSDADLIFIGSWTDKGNCSQKIQNFLTTLSNEKIAFFATAGFGGSTEYYDKLAERFDNVVNTNNKILGHFFCPGKMPLSIRDRYVKMIQEHPEDKQLQVSIDNFDAALSHPDTNDLENAKKYALEMIAKV</sequence>
<dbReference type="InterPro" id="IPR008254">
    <property type="entry name" value="Flavodoxin/NO_synth"/>
</dbReference>
<dbReference type="EMBL" id="JAQLKE010000017">
    <property type="protein sequence ID" value="MDB7084330.1"/>
    <property type="molecule type" value="Genomic_DNA"/>
</dbReference>
<evidence type="ECO:0000259" key="1">
    <source>
        <dbReference type="PROSITE" id="PS50902"/>
    </source>
</evidence>
<dbReference type="GO" id="GO:0006783">
    <property type="term" value="P:heme biosynthetic process"/>
    <property type="evidence" value="ECO:0007669"/>
    <property type="project" value="TreeGrafter"/>
</dbReference>
<dbReference type="Pfam" id="PF12641">
    <property type="entry name" value="Flavodoxin_3"/>
    <property type="match status" value="1"/>
</dbReference>
<reference evidence="3 4" key="1">
    <citation type="submission" date="2018-08" db="EMBL/GenBank/DDBJ databases">
        <title>A genome reference for cultivated species of the human gut microbiota.</title>
        <authorList>
            <person name="Zou Y."/>
            <person name="Xue W."/>
            <person name="Luo G."/>
        </authorList>
    </citation>
    <scope>NUCLEOTIDE SEQUENCE [LARGE SCALE GENOMIC DNA]</scope>
    <source>
        <strain evidence="3 4">OM06-4</strain>
    </source>
</reference>
<dbReference type="SUPFAM" id="SSF52218">
    <property type="entry name" value="Flavoproteins"/>
    <property type="match status" value="1"/>
</dbReference>
<evidence type="ECO:0000313" key="2">
    <source>
        <dbReference type="EMBL" id="MDB7084330.1"/>
    </source>
</evidence>
<organism evidence="3 4">
    <name type="scientific">Thomasclavelia ramosa</name>
    <dbReference type="NCBI Taxonomy" id="1547"/>
    <lineage>
        <taxon>Bacteria</taxon>
        <taxon>Bacillati</taxon>
        <taxon>Bacillota</taxon>
        <taxon>Erysipelotrichia</taxon>
        <taxon>Erysipelotrichales</taxon>
        <taxon>Coprobacillaceae</taxon>
        <taxon>Thomasclavelia</taxon>
    </lineage>
</organism>
<dbReference type="PROSITE" id="PS00201">
    <property type="entry name" value="FLAVODOXIN"/>
    <property type="match status" value="1"/>
</dbReference>
<evidence type="ECO:0000313" key="3">
    <source>
        <dbReference type="EMBL" id="RGD79517.1"/>
    </source>
</evidence>